<proteinExistence type="predicted"/>
<sequence length="119" mass="14067">MEYPQKWQLFKMSSSMPGSEITGEDMEYQEYYLFKKNNTFIKTRIEDGIEISFEGSFSIVNQNNEQGFLLEFNEENRLIGNCSNKPEEYLYLDKDNEILLNNWWACDGPGLFYEQVAID</sequence>
<dbReference type="Proteomes" id="UP001139414">
    <property type="component" value="Unassembled WGS sequence"/>
</dbReference>
<protein>
    <submittedName>
        <fullName evidence="1">Uncharacterized protein</fullName>
    </submittedName>
</protein>
<reference evidence="1" key="1">
    <citation type="submission" date="2021-10" db="EMBL/GenBank/DDBJ databases">
        <title>Gramella sp. ASW11-100T, isolated from marine sediment.</title>
        <authorList>
            <person name="Xia C."/>
        </authorList>
    </citation>
    <scope>NUCLEOTIDE SEQUENCE</scope>
    <source>
        <strain evidence="1">ASW11-100</strain>
    </source>
</reference>
<gene>
    <name evidence="1" type="ORF">LGQ90_00005</name>
</gene>
<name>A0A9X1RVB8_9FLAO</name>
<dbReference type="EMBL" id="JAJBZG010000001">
    <property type="protein sequence ID" value="MCB7479632.1"/>
    <property type="molecule type" value="Genomic_DNA"/>
</dbReference>
<accession>A0A9X1RVB8</accession>
<organism evidence="1 2">
    <name type="scientific">Christiangramia sediminis</name>
    <dbReference type="NCBI Taxonomy" id="2881336"/>
    <lineage>
        <taxon>Bacteria</taxon>
        <taxon>Pseudomonadati</taxon>
        <taxon>Bacteroidota</taxon>
        <taxon>Flavobacteriia</taxon>
        <taxon>Flavobacteriales</taxon>
        <taxon>Flavobacteriaceae</taxon>
        <taxon>Christiangramia</taxon>
    </lineage>
</organism>
<comment type="caution">
    <text evidence="1">The sequence shown here is derived from an EMBL/GenBank/DDBJ whole genome shotgun (WGS) entry which is preliminary data.</text>
</comment>
<evidence type="ECO:0000313" key="1">
    <source>
        <dbReference type="EMBL" id="MCB7479632.1"/>
    </source>
</evidence>
<evidence type="ECO:0000313" key="2">
    <source>
        <dbReference type="Proteomes" id="UP001139414"/>
    </source>
</evidence>
<dbReference type="AlphaFoldDB" id="A0A9X1RVB8"/>
<keyword evidence="2" id="KW-1185">Reference proteome</keyword>